<comment type="function">
    <text evidence="5">Specifically methylates the pseudouridine at position 1915 (m3Psi1915) in 23S rRNA.</text>
</comment>
<keyword evidence="5" id="KW-0698">rRNA processing</keyword>
<dbReference type="Proteomes" id="UP000248079">
    <property type="component" value="Unassembled WGS sequence"/>
</dbReference>
<evidence type="ECO:0000256" key="5">
    <source>
        <dbReference type="HAMAP-Rule" id="MF_00658"/>
    </source>
</evidence>
<comment type="subunit">
    <text evidence="5">Homodimer.</text>
</comment>
<keyword evidence="7" id="KW-1185">Reference proteome</keyword>
<gene>
    <name evidence="5" type="primary">rlmH</name>
    <name evidence="6" type="ORF">DF185_20920</name>
</gene>
<feature type="binding site" evidence="5">
    <location>
        <position position="73"/>
    </location>
    <ligand>
        <name>S-adenosyl-L-methionine</name>
        <dbReference type="ChEBI" id="CHEBI:59789"/>
    </ligand>
</feature>
<feature type="binding site" evidence="5">
    <location>
        <position position="105"/>
    </location>
    <ligand>
        <name>S-adenosyl-L-methionine</name>
        <dbReference type="ChEBI" id="CHEBI:59789"/>
    </ligand>
</feature>
<dbReference type="HAMAP" id="MF_00658">
    <property type="entry name" value="23SrRNA_methyltr_H"/>
    <property type="match status" value="1"/>
</dbReference>
<dbReference type="GO" id="GO:0005737">
    <property type="term" value="C:cytoplasm"/>
    <property type="evidence" value="ECO:0007669"/>
    <property type="project" value="UniProtKB-SubCell"/>
</dbReference>
<comment type="caution">
    <text evidence="6">The sequence shown here is derived from an EMBL/GenBank/DDBJ whole genome shotgun (WGS) entry which is preliminary data.</text>
</comment>
<dbReference type="PANTHER" id="PTHR33603">
    <property type="entry name" value="METHYLTRANSFERASE"/>
    <property type="match status" value="1"/>
</dbReference>
<dbReference type="CDD" id="cd18081">
    <property type="entry name" value="RlmH-like"/>
    <property type="match status" value="1"/>
</dbReference>
<evidence type="ECO:0000313" key="6">
    <source>
        <dbReference type="EMBL" id="PXX96024.1"/>
    </source>
</evidence>
<evidence type="ECO:0000313" key="7">
    <source>
        <dbReference type="Proteomes" id="UP000248079"/>
    </source>
</evidence>
<evidence type="ECO:0000256" key="3">
    <source>
        <dbReference type="ARBA" id="ARBA00022691"/>
    </source>
</evidence>
<dbReference type="InterPro" id="IPR029028">
    <property type="entry name" value="Alpha/beta_knot_MTases"/>
</dbReference>
<dbReference type="OrthoDB" id="9806643at2"/>
<keyword evidence="5" id="KW-0963">Cytoplasm</keyword>
<protein>
    <recommendedName>
        <fullName evidence="5">Ribosomal RNA large subunit methyltransferase H</fullName>
        <ecNumber evidence="5">2.1.1.177</ecNumber>
    </recommendedName>
    <alternativeName>
        <fullName evidence="5">23S rRNA (pseudouridine1915-N3)-methyltransferase</fullName>
    </alternativeName>
    <alternativeName>
        <fullName evidence="5">23S rRNA m3Psi1915 methyltransferase</fullName>
    </alternativeName>
    <alternativeName>
        <fullName evidence="5">rRNA (pseudouridine-N3-)-methyltransferase RlmH</fullName>
    </alternativeName>
</protein>
<evidence type="ECO:0000256" key="2">
    <source>
        <dbReference type="ARBA" id="ARBA00022679"/>
    </source>
</evidence>
<sequence length="157" mass="18226">MKATLLVIGKTDKDFVKKGIDEYQKRLVHYLPFEFKIIPDLKNTKNLSENQQKQKEGELILEKLKPTDTLILLDENGKEFSSVSFSKFMEQKMISGTRNLVFVIGGPYGFSEEVYKKAQGKVSLSKMTFSHQMIRMIFIEQLYRAMTIIKGEPYHHV</sequence>
<evidence type="ECO:0000256" key="1">
    <source>
        <dbReference type="ARBA" id="ARBA00022603"/>
    </source>
</evidence>
<dbReference type="Gene3D" id="3.40.1280.10">
    <property type="match status" value="1"/>
</dbReference>
<dbReference type="GO" id="GO:0070038">
    <property type="term" value="F:rRNA (pseudouridine-N3-)-methyltransferase activity"/>
    <property type="evidence" value="ECO:0007669"/>
    <property type="project" value="UniProtKB-UniRule"/>
</dbReference>
<dbReference type="PIRSF" id="PIRSF004505">
    <property type="entry name" value="MT_bac"/>
    <property type="match status" value="1"/>
</dbReference>
<dbReference type="InterPro" id="IPR003742">
    <property type="entry name" value="RlmH-like"/>
</dbReference>
<comment type="similarity">
    <text evidence="4 5">Belongs to the RNA methyltransferase RlmH family.</text>
</comment>
<reference evidence="6 7" key="1">
    <citation type="submission" date="2018-05" db="EMBL/GenBank/DDBJ databases">
        <title>Marinifilum breve JC075T sp. nov., a marine bacterium isolated from Yongle Blue Hole in the South China Sea.</title>
        <authorList>
            <person name="Fu T."/>
        </authorList>
    </citation>
    <scope>NUCLEOTIDE SEQUENCE [LARGE SCALE GENOMIC DNA]</scope>
    <source>
        <strain evidence="6 7">JC075</strain>
    </source>
</reference>
<proteinExistence type="inferred from homology"/>
<comment type="subcellular location">
    <subcellularLocation>
        <location evidence="5">Cytoplasm</location>
    </subcellularLocation>
</comment>
<dbReference type="EMBL" id="QFLI01000013">
    <property type="protein sequence ID" value="PXX96024.1"/>
    <property type="molecule type" value="Genomic_DNA"/>
</dbReference>
<dbReference type="RefSeq" id="WP_110363342.1">
    <property type="nucleotide sequence ID" value="NZ_QFLI01000013.1"/>
</dbReference>
<evidence type="ECO:0000256" key="4">
    <source>
        <dbReference type="ARBA" id="ARBA00038303"/>
    </source>
</evidence>
<accession>A0A2V3ZVK7</accession>
<keyword evidence="3 5" id="KW-0949">S-adenosyl-L-methionine</keyword>
<feature type="binding site" evidence="5">
    <location>
        <begin position="124"/>
        <end position="129"/>
    </location>
    <ligand>
        <name>S-adenosyl-L-methionine</name>
        <dbReference type="ChEBI" id="CHEBI:59789"/>
    </ligand>
</feature>
<keyword evidence="2 5" id="KW-0808">Transferase</keyword>
<dbReference type="SUPFAM" id="SSF75217">
    <property type="entry name" value="alpha/beta knot"/>
    <property type="match status" value="1"/>
</dbReference>
<keyword evidence="1 5" id="KW-0489">Methyltransferase</keyword>
<dbReference type="Pfam" id="PF02590">
    <property type="entry name" value="SPOUT_MTase"/>
    <property type="match status" value="1"/>
</dbReference>
<dbReference type="PANTHER" id="PTHR33603:SF1">
    <property type="entry name" value="RIBOSOMAL RNA LARGE SUBUNIT METHYLTRANSFERASE H"/>
    <property type="match status" value="1"/>
</dbReference>
<name>A0A2V3ZVK7_9BACT</name>
<dbReference type="NCBIfam" id="NF000990">
    <property type="entry name" value="PRK00103.2-4"/>
    <property type="match status" value="1"/>
</dbReference>
<dbReference type="EC" id="2.1.1.177" evidence="5"/>
<dbReference type="InterPro" id="IPR029026">
    <property type="entry name" value="tRNA_m1G_MTases_N"/>
</dbReference>
<dbReference type="AlphaFoldDB" id="A0A2V3ZVK7"/>
<comment type="catalytic activity">
    <reaction evidence="5">
        <text>pseudouridine(1915) in 23S rRNA + S-adenosyl-L-methionine = N(3)-methylpseudouridine(1915) in 23S rRNA + S-adenosyl-L-homocysteine + H(+)</text>
        <dbReference type="Rhea" id="RHEA:42752"/>
        <dbReference type="Rhea" id="RHEA-COMP:10221"/>
        <dbReference type="Rhea" id="RHEA-COMP:10222"/>
        <dbReference type="ChEBI" id="CHEBI:15378"/>
        <dbReference type="ChEBI" id="CHEBI:57856"/>
        <dbReference type="ChEBI" id="CHEBI:59789"/>
        <dbReference type="ChEBI" id="CHEBI:65314"/>
        <dbReference type="ChEBI" id="CHEBI:74486"/>
        <dbReference type="EC" id="2.1.1.177"/>
    </reaction>
</comment>
<organism evidence="6 7">
    <name type="scientific">Marinifilum breve</name>
    <dbReference type="NCBI Taxonomy" id="2184082"/>
    <lineage>
        <taxon>Bacteria</taxon>
        <taxon>Pseudomonadati</taxon>
        <taxon>Bacteroidota</taxon>
        <taxon>Bacteroidia</taxon>
        <taxon>Marinilabiliales</taxon>
        <taxon>Marinifilaceae</taxon>
    </lineage>
</organism>